<dbReference type="AlphaFoldDB" id="A0AB39CIU2"/>
<dbReference type="GO" id="GO:0005524">
    <property type="term" value="F:ATP binding"/>
    <property type="evidence" value="ECO:0007669"/>
    <property type="project" value="UniProtKB-KW"/>
</dbReference>
<evidence type="ECO:0000256" key="2">
    <source>
        <dbReference type="ARBA" id="ARBA00022840"/>
    </source>
</evidence>
<dbReference type="InterPro" id="IPR011009">
    <property type="entry name" value="Kinase-like_dom_sf"/>
</dbReference>
<dbReference type="EMBL" id="CP158255">
    <property type="protein sequence ID" value="XDJ49658.1"/>
    <property type="molecule type" value="Genomic_DNA"/>
</dbReference>
<dbReference type="SUPFAM" id="SSF56112">
    <property type="entry name" value="Protein kinase-like (PK-like)"/>
    <property type="match status" value="1"/>
</dbReference>
<reference evidence="4" key="1">
    <citation type="submission" date="2024-05" db="EMBL/GenBank/DDBJ databases">
        <authorList>
            <person name="Luo Y.-C."/>
            <person name="Nicholds J."/>
            <person name="Mortimer T."/>
            <person name="Maboni G."/>
        </authorList>
    </citation>
    <scope>NUCLEOTIDE SEQUENCE</scope>
    <source>
        <strain evidence="7">144863</strain>
        <strain evidence="6">151108</strain>
        <strain evidence="5">151836</strain>
        <strain evidence="4">153920</strain>
    </source>
</reference>
<keyword evidence="1" id="KW-0547">Nucleotide-binding</keyword>
<dbReference type="PANTHER" id="PTHR33540">
    <property type="entry name" value="TRNA THREONYLCARBAMOYLADENOSINE BIOSYNTHESIS PROTEIN TSAE"/>
    <property type="match status" value="1"/>
</dbReference>
<evidence type="ECO:0000313" key="6">
    <source>
        <dbReference type="EMBL" id="XDJ49658.1"/>
    </source>
</evidence>
<dbReference type="Pfam" id="PF01636">
    <property type="entry name" value="APH"/>
    <property type="match status" value="1"/>
</dbReference>
<dbReference type="EMBL" id="CP158262">
    <property type="protein sequence ID" value="XDJ69053.1"/>
    <property type="molecule type" value="Genomic_DNA"/>
</dbReference>
<feature type="domain" description="Aminoglycoside phosphotransferase" evidence="3">
    <location>
        <begin position="32"/>
        <end position="265"/>
    </location>
</feature>
<evidence type="ECO:0000256" key="1">
    <source>
        <dbReference type="ARBA" id="ARBA00022741"/>
    </source>
</evidence>
<evidence type="ECO:0000313" key="5">
    <source>
        <dbReference type="EMBL" id="XDJ47027.1"/>
    </source>
</evidence>
<accession>A0AB39CIU2</accession>
<name>A0AB39CIU2_9BURK</name>
<proteinExistence type="predicted"/>
<dbReference type="EMBL" id="CP158254">
    <property type="protein sequence ID" value="XDJ47027.1"/>
    <property type="molecule type" value="Genomic_DNA"/>
</dbReference>
<dbReference type="PANTHER" id="PTHR33540:SF1">
    <property type="entry name" value="N-ACETYLMURAMATE_N-ACETYLGLUCOSAMINE KINASE"/>
    <property type="match status" value="1"/>
</dbReference>
<sequence length="349" mass="39325">MTSTPTPDLRLDALRHWLERHADRLGLIPDSLAPVSGDASFRRYFRLQAAHGTLIVMDAPPPHEDCAPFVRIAGLLAQGGLRVPEILAQDLAQGFLLLSDLGERTFYDALRDGLSQDEAALQRHYRGALRALVALQQCPSSDLPPYDEARLLEELAVFPQWYLRTHLGHTPDAAAEAALADVFGLLAQRAAAQPRVLVHRDFHSPNLMIGPDAPEPAPGVIDFQDALHGPISYDIASLAMDARTTWDEARQLDWAIRYWEYAREAGLPVPDDFARFHVEYEWMGLQRNLRILGVFARLSHRDGKHHYLDHMPRVQAYVRQVAGRYAVFRPLLRLLDQAERPPQTVGYSF</sequence>
<dbReference type="Gene3D" id="3.30.200.20">
    <property type="entry name" value="Phosphorylase Kinase, domain 1"/>
    <property type="match status" value="1"/>
</dbReference>
<protein>
    <submittedName>
        <fullName evidence="4">Phosphotransferase</fullName>
    </submittedName>
</protein>
<dbReference type="EMBL" id="CP158252">
    <property type="protein sequence ID" value="XDJ41917.1"/>
    <property type="molecule type" value="Genomic_DNA"/>
</dbReference>
<evidence type="ECO:0000313" key="4">
    <source>
        <dbReference type="EMBL" id="XDJ41917.1"/>
    </source>
</evidence>
<keyword evidence="2" id="KW-0067">ATP-binding</keyword>
<organism evidence="4">
    <name type="scientific">Castellaniella ginsengisoli</name>
    <dbReference type="NCBI Taxonomy" id="546114"/>
    <lineage>
        <taxon>Bacteria</taxon>
        <taxon>Pseudomonadati</taxon>
        <taxon>Pseudomonadota</taxon>
        <taxon>Betaproteobacteria</taxon>
        <taxon>Burkholderiales</taxon>
        <taxon>Alcaligenaceae</taxon>
        <taxon>Castellaniella</taxon>
    </lineage>
</organism>
<evidence type="ECO:0000313" key="7">
    <source>
        <dbReference type="EMBL" id="XDJ69053.1"/>
    </source>
</evidence>
<dbReference type="InterPro" id="IPR002575">
    <property type="entry name" value="Aminoglycoside_PTrfase"/>
</dbReference>
<dbReference type="RefSeq" id="WP_368639631.1">
    <property type="nucleotide sequence ID" value="NZ_CP158252.1"/>
</dbReference>
<gene>
    <name evidence="7" type="ORF">ABRY94_13435</name>
    <name evidence="4" type="ORF">ABRY99_13485</name>
    <name evidence="5" type="ORF">ABRZ04_12025</name>
    <name evidence="6" type="ORF">ABRZ09_10475</name>
</gene>
<dbReference type="Gene3D" id="3.90.1200.10">
    <property type="match status" value="1"/>
</dbReference>
<evidence type="ECO:0000259" key="3">
    <source>
        <dbReference type="Pfam" id="PF01636"/>
    </source>
</evidence>